<evidence type="ECO:0000256" key="1">
    <source>
        <dbReference type="SAM" id="Phobius"/>
    </source>
</evidence>
<dbReference type="RefSeq" id="WP_048083016.1">
    <property type="nucleotide sequence ID" value="NZ_JAPVER010000020.1"/>
</dbReference>
<comment type="caution">
    <text evidence="3">The sequence shown here is derived from an EMBL/GenBank/DDBJ whole genome shotgun (WGS) entry which is preliminary data.</text>
</comment>
<dbReference type="AlphaFoldDB" id="A0A9E5A565"/>
<gene>
    <name evidence="3" type="ORF">O3H35_04045</name>
    <name evidence="2" type="ORF">O3H54_10380</name>
</gene>
<evidence type="ECO:0000313" key="3">
    <source>
        <dbReference type="EMBL" id="MCZ3371793.1"/>
    </source>
</evidence>
<organism evidence="3">
    <name type="scientific">Methanobacterium veterum</name>
    <dbReference type="NCBI Taxonomy" id="408577"/>
    <lineage>
        <taxon>Archaea</taxon>
        <taxon>Methanobacteriati</taxon>
        <taxon>Methanobacteriota</taxon>
        <taxon>Methanomada group</taxon>
        <taxon>Methanobacteria</taxon>
        <taxon>Methanobacteriales</taxon>
        <taxon>Methanobacteriaceae</taxon>
        <taxon>Methanobacterium</taxon>
    </lineage>
</organism>
<dbReference type="EMBL" id="JAPVER010000020">
    <property type="protein sequence ID" value="MCZ3366285.1"/>
    <property type="molecule type" value="Genomic_DNA"/>
</dbReference>
<sequence length="135" mass="15487">MYNLNPDIVLTLAGLTLTFYALFARMLVKFHDKYSRNLLYFLLANMVSVGFTVVFVLSDIKQAAEPNYAYLGDILDVSWAFSLVTVVLFAFILLYRELREMDDPGEKKRRFKTVISIIVLSLALFLGLPFILTLF</sequence>
<proteinExistence type="predicted"/>
<dbReference type="Proteomes" id="UP001068021">
    <property type="component" value="Unassembled WGS sequence"/>
</dbReference>
<reference evidence="3" key="1">
    <citation type="submission" date="2022-12" db="EMBL/GenBank/DDBJ databases">
        <title>Reclassification of two methanogenic archaea species isolated from the Kolyma lowland permafrost.</title>
        <authorList>
            <person name="Trubitsyn V.E."/>
            <person name="Rivkina E.M."/>
            <person name="Shcherbakova V.A."/>
        </authorList>
    </citation>
    <scope>NUCLEOTIDE SEQUENCE</scope>
    <source>
        <strain evidence="2">M2</strain>
        <strain evidence="3">MK4</strain>
    </source>
</reference>
<name>A0A9E5A565_9EURY</name>
<feature type="transmembrane region" description="Helical" evidence="1">
    <location>
        <begin position="6"/>
        <end position="26"/>
    </location>
</feature>
<dbReference type="EMBL" id="JAPVES010000029">
    <property type="protein sequence ID" value="MCZ3371793.1"/>
    <property type="molecule type" value="Genomic_DNA"/>
</dbReference>
<keyword evidence="1" id="KW-0812">Transmembrane</keyword>
<dbReference type="Proteomes" id="UP001074446">
    <property type="component" value="Unassembled WGS sequence"/>
</dbReference>
<keyword evidence="4" id="KW-1185">Reference proteome</keyword>
<protein>
    <submittedName>
        <fullName evidence="3">Uncharacterized protein</fullName>
    </submittedName>
</protein>
<keyword evidence="1" id="KW-1133">Transmembrane helix</keyword>
<evidence type="ECO:0000313" key="2">
    <source>
        <dbReference type="EMBL" id="MCZ3366285.1"/>
    </source>
</evidence>
<evidence type="ECO:0000313" key="4">
    <source>
        <dbReference type="Proteomes" id="UP001068021"/>
    </source>
</evidence>
<accession>A0A9E5A565</accession>
<feature type="transmembrane region" description="Helical" evidence="1">
    <location>
        <begin position="114"/>
        <end position="132"/>
    </location>
</feature>
<feature type="transmembrane region" description="Helical" evidence="1">
    <location>
        <begin position="77"/>
        <end position="94"/>
    </location>
</feature>
<feature type="transmembrane region" description="Helical" evidence="1">
    <location>
        <begin position="38"/>
        <end position="57"/>
    </location>
</feature>
<keyword evidence="1" id="KW-0472">Membrane</keyword>